<evidence type="ECO:0000313" key="1">
    <source>
        <dbReference type="EMBL" id="GGG88721.1"/>
    </source>
</evidence>
<evidence type="ECO:0008006" key="3">
    <source>
        <dbReference type="Google" id="ProtNLM"/>
    </source>
</evidence>
<dbReference type="GO" id="GO:0015627">
    <property type="term" value="C:type II protein secretion system complex"/>
    <property type="evidence" value="ECO:0007669"/>
    <property type="project" value="TreeGrafter"/>
</dbReference>
<name>A0A917MB28_9FLAO</name>
<keyword evidence="2" id="KW-1185">Reference proteome</keyword>
<proteinExistence type="predicted"/>
<dbReference type="PANTHER" id="PTHR21180:SF32">
    <property type="entry name" value="ENDONUCLEASE_EXONUCLEASE_PHOSPHATASE FAMILY DOMAIN-CONTAINING PROTEIN 1"/>
    <property type="match status" value="1"/>
</dbReference>
<reference evidence="1" key="2">
    <citation type="submission" date="2020-09" db="EMBL/GenBank/DDBJ databases">
        <authorList>
            <person name="Sun Q."/>
            <person name="Zhou Y."/>
        </authorList>
    </citation>
    <scope>NUCLEOTIDE SEQUENCE</scope>
    <source>
        <strain evidence="1">CGMCC 1.15763</strain>
    </source>
</reference>
<accession>A0A917MB28</accession>
<dbReference type="PANTHER" id="PTHR21180">
    <property type="entry name" value="ENDONUCLEASE/EXONUCLEASE/PHOSPHATASE FAMILY DOMAIN-CONTAINING PROTEIN 1"/>
    <property type="match status" value="1"/>
</dbReference>
<dbReference type="AlphaFoldDB" id="A0A917MB28"/>
<dbReference type="Proteomes" id="UP000633278">
    <property type="component" value="Unassembled WGS sequence"/>
</dbReference>
<comment type="caution">
    <text evidence="1">The sequence shown here is derived from an EMBL/GenBank/DDBJ whole genome shotgun (WGS) entry which is preliminary data.</text>
</comment>
<gene>
    <name evidence="1" type="ORF">GCM10011416_01300</name>
</gene>
<evidence type="ECO:0000313" key="2">
    <source>
        <dbReference type="Proteomes" id="UP000633278"/>
    </source>
</evidence>
<dbReference type="GO" id="GO:0015628">
    <property type="term" value="P:protein secretion by the type II secretion system"/>
    <property type="evidence" value="ECO:0007669"/>
    <property type="project" value="TreeGrafter"/>
</dbReference>
<dbReference type="InterPro" id="IPR010994">
    <property type="entry name" value="RuvA_2-like"/>
</dbReference>
<dbReference type="EMBL" id="BMJW01000001">
    <property type="protein sequence ID" value="GGG88721.1"/>
    <property type="molecule type" value="Genomic_DNA"/>
</dbReference>
<reference evidence="1" key="1">
    <citation type="journal article" date="2014" name="Int. J. Syst. Evol. Microbiol.">
        <title>Complete genome sequence of Corynebacterium casei LMG S-19264T (=DSM 44701T), isolated from a smear-ripened cheese.</title>
        <authorList>
            <consortium name="US DOE Joint Genome Institute (JGI-PGF)"/>
            <person name="Walter F."/>
            <person name="Albersmeier A."/>
            <person name="Kalinowski J."/>
            <person name="Ruckert C."/>
        </authorList>
    </citation>
    <scope>NUCLEOTIDE SEQUENCE</scope>
    <source>
        <strain evidence="1">CGMCC 1.15763</strain>
    </source>
</reference>
<organism evidence="1 2">
    <name type="scientific">Polaribacter pacificus</name>
    <dbReference type="NCBI Taxonomy" id="1775173"/>
    <lineage>
        <taxon>Bacteria</taxon>
        <taxon>Pseudomonadati</taxon>
        <taxon>Bacteroidota</taxon>
        <taxon>Flavobacteriia</taxon>
        <taxon>Flavobacteriales</taxon>
        <taxon>Flavobacteriaceae</taxon>
    </lineage>
</organism>
<protein>
    <recommendedName>
        <fullName evidence="3">DNA uptake protein ComE</fullName>
    </recommendedName>
</protein>
<dbReference type="Pfam" id="PF12836">
    <property type="entry name" value="HHH_3"/>
    <property type="match status" value="2"/>
</dbReference>
<sequence>MVLILTGQFLIGFVDFSKDHDPGLYAKDLTVLQNQVIQMRKQELARRVYTPQPFNPNYITDAKGKQLGLSLLEIDRLLAFRSTDKFVNTAKEFQQVTKISDSLLQVISPFFKFPDWVVKRNIEAKESKGALEAQKKPVGKQIIKLKDLNLATADDFQSISGIGTVISKRIVNYRSRLQGFSKLDQLSEVWNLTPELIVKIQERFELRSLPNIQKTNVNTATFKEVLSNPYIDYELCKKIFNYRSEVAELQSIDELKNIAGFPIEKYDRIVIYLEAK</sequence>
<dbReference type="InterPro" id="IPR051675">
    <property type="entry name" value="Endo/Exo/Phosphatase_dom_1"/>
</dbReference>
<dbReference type="Gene3D" id="1.10.150.280">
    <property type="entry name" value="AF1531-like domain"/>
    <property type="match status" value="2"/>
</dbReference>
<dbReference type="SUPFAM" id="SSF47781">
    <property type="entry name" value="RuvA domain 2-like"/>
    <property type="match status" value="2"/>
</dbReference>